<gene>
    <name evidence="2" type="ORF">Strvi_6379</name>
</gene>
<accession>G2P829</accession>
<name>G2P829_STRV4</name>
<dbReference type="AlphaFoldDB" id="G2P829"/>
<dbReference type="EMBL" id="CP002994">
    <property type="protein sequence ID" value="AEM85830.1"/>
    <property type="molecule type" value="Genomic_DNA"/>
</dbReference>
<evidence type="ECO:0000256" key="1">
    <source>
        <dbReference type="SAM" id="MobiDB-lite"/>
    </source>
</evidence>
<reference evidence="2" key="1">
    <citation type="submission" date="2011-08" db="EMBL/GenBank/DDBJ databases">
        <title>Complete sequence of chromosome of Streptomyces violaceusniger Tu 4113.</title>
        <authorList>
            <consortium name="US DOE Joint Genome Institute"/>
            <person name="Lucas S."/>
            <person name="Han J."/>
            <person name="Lapidus A."/>
            <person name="Cheng J.-F."/>
            <person name="Goodwin L."/>
            <person name="Pitluck S."/>
            <person name="Peters L."/>
            <person name="Ivanova N."/>
            <person name="Daligault H."/>
            <person name="Detter J.C."/>
            <person name="Han C."/>
            <person name="Tapia R."/>
            <person name="Land M."/>
            <person name="Hauser L."/>
            <person name="Kyrpides N."/>
            <person name="Ivanova N."/>
            <person name="Pagani I."/>
            <person name="Hagen A."/>
            <person name="Katz L."/>
            <person name="Fiedler H.-P."/>
            <person name="Keasling J."/>
            <person name="Fortman J."/>
            <person name="Woyke T."/>
        </authorList>
    </citation>
    <scope>NUCLEOTIDE SEQUENCE [LARGE SCALE GENOMIC DNA]</scope>
    <source>
        <strain evidence="2">Tu 4113</strain>
    </source>
</reference>
<proteinExistence type="predicted"/>
<dbReference type="HOGENOM" id="CLU_2439629_0_0_11"/>
<dbReference type="Proteomes" id="UP000008703">
    <property type="component" value="Chromosome"/>
</dbReference>
<evidence type="ECO:0000313" key="2">
    <source>
        <dbReference type="EMBL" id="AEM85830.1"/>
    </source>
</evidence>
<protein>
    <submittedName>
        <fullName evidence="2">Uncharacterized protein</fullName>
    </submittedName>
</protein>
<evidence type="ECO:0000313" key="3">
    <source>
        <dbReference type="Proteomes" id="UP000008703"/>
    </source>
</evidence>
<dbReference type="Pfam" id="PF19758">
    <property type="entry name" value="DUF6245"/>
    <property type="match status" value="1"/>
</dbReference>
<sequence length="90" mass="9836">MVNELLGAVQTEAVLADSVKLDDDARHKAGEEQLAAAGAGVEEPVRRAEFIRWQVLRATTPLWLMDQNEETGPIPSRPRTPRPGCTRSSA</sequence>
<dbReference type="InterPro" id="IPR046212">
    <property type="entry name" value="DUF6245"/>
</dbReference>
<feature type="region of interest" description="Disordered" evidence="1">
    <location>
        <begin position="66"/>
        <end position="90"/>
    </location>
</feature>
<organism evidence="2 3">
    <name type="scientific">Streptomyces violaceusniger (strain Tu 4113)</name>
    <dbReference type="NCBI Taxonomy" id="653045"/>
    <lineage>
        <taxon>Bacteria</taxon>
        <taxon>Bacillati</taxon>
        <taxon>Actinomycetota</taxon>
        <taxon>Actinomycetes</taxon>
        <taxon>Kitasatosporales</taxon>
        <taxon>Streptomycetaceae</taxon>
        <taxon>Streptomyces</taxon>
        <taxon>Streptomyces violaceusniger group</taxon>
    </lineage>
</organism>
<keyword evidence="3" id="KW-1185">Reference proteome</keyword>
<dbReference type="KEGG" id="svl:Strvi_6379"/>